<evidence type="ECO:0000313" key="2">
    <source>
        <dbReference type="Proteomes" id="UP001162131"/>
    </source>
</evidence>
<evidence type="ECO:0000313" key="1">
    <source>
        <dbReference type="EMBL" id="CAG9325103.1"/>
    </source>
</evidence>
<dbReference type="AlphaFoldDB" id="A0AAU9JFR6"/>
<comment type="caution">
    <text evidence="1">The sequence shown here is derived from an EMBL/GenBank/DDBJ whole genome shotgun (WGS) entry which is preliminary data.</text>
</comment>
<reference evidence="1" key="1">
    <citation type="submission" date="2021-09" db="EMBL/GenBank/DDBJ databases">
        <authorList>
            <consortium name="AG Swart"/>
            <person name="Singh M."/>
            <person name="Singh A."/>
            <person name="Seah K."/>
            <person name="Emmerich C."/>
        </authorList>
    </citation>
    <scope>NUCLEOTIDE SEQUENCE</scope>
    <source>
        <strain evidence="1">ATCC30299</strain>
    </source>
</reference>
<organism evidence="1 2">
    <name type="scientific">Blepharisma stoltei</name>
    <dbReference type="NCBI Taxonomy" id="1481888"/>
    <lineage>
        <taxon>Eukaryota</taxon>
        <taxon>Sar</taxon>
        <taxon>Alveolata</taxon>
        <taxon>Ciliophora</taxon>
        <taxon>Postciliodesmatophora</taxon>
        <taxon>Heterotrichea</taxon>
        <taxon>Heterotrichida</taxon>
        <taxon>Blepharismidae</taxon>
        <taxon>Blepharisma</taxon>
    </lineage>
</organism>
<dbReference type="EMBL" id="CAJZBQ010000037">
    <property type="protein sequence ID" value="CAG9325103.1"/>
    <property type="molecule type" value="Genomic_DNA"/>
</dbReference>
<name>A0AAU9JFR6_9CILI</name>
<protein>
    <submittedName>
        <fullName evidence="1">Uncharacterized protein</fullName>
    </submittedName>
</protein>
<proteinExistence type="predicted"/>
<keyword evidence="2" id="KW-1185">Reference proteome</keyword>
<dbReference type="Proteomes" id="UP001162131">
    <property type="component" value="Unassembled WGS sequence"/>
</dbReference>
<gene>
    <name evidence="1" type="ORF">BSTOLATCC_MIC37849</name>
</gene>
<sequence>MSESFKSLLEDAWIEELLMSVENEEFNEELIEDRISLVNDEIFNINLEHKQIKMDIYALKIERANIKRTIAIDEQTKLIKKHAARYKNETYQNYLINELIKYSNLVEDLKSAKDIASVDKLRLQNAIILKDIEIEEMTSSYESISDELKALKSAYSHKKTSKKLSSSTIISTQMREKNSNFEASKIQNSSFLLNFTASLSTNSSR</sequence>
<accession>A0AAU9JFR6</accession>